<accession>A0ABX4GQA4</accession>
<keyword evidence="2" id="KW-1185">Reference proteome</keyword>
<proteinExistence type="predicted"/>
<evidence type="ECO:0000313" key="2">
    <source>
        <dbReference type="Proteomes" id="UP000216897"/>
    </source>
</evidence>
<organism evidence="1 2">
    <name type="scientific">Pseudomonas lundensis</name>
    <dbReference type="NCBI Taxonomy" id="86185"/>
    <lineage>
        <taxon>Bacteria</taxon>
        <taxon>Pseudomonadati</taxon>
        <taxon>Pseudomonadota</taxon>
        <taxon>Gammaproteobacteria</taxon>
        <taxon>Pseudomonadales</taxon>
        <taxon>Pseudomonadaceae</taxon>
        <taxon>Pseudomonas</taxon>
    </lineage>
</organism>
<gene>
    <name evidence="1" type="ORF">CJF38_08145</name>
</gene>
<evidence type="ECO:0008006" key="3">
    <source>
        <dbReference type="Google" id="ProtNLM"/>
    </source>
</evidence>
<dbReference type="Proteomes" id="UP000216897">
    <property type="component" value="Unassembled WGS sequence"/>
</dbReference>
<protein>
    <recommendedName>
        <fullName evidence="3">Integrase catalytic domain-containing protein</fullName>
    </recommendedName>
</protein>
<dbReference type="EMBL" id="NQKG01000005">
    <property type="protein sequence ID" value="OZY55840.1"/>
    <property type="molecule type" value="Genomic_DNA"/>
</dbReference>
<reference evidence="1 2" key="1">
    <citation type="submission" date="2017-08" db="EMBL/GenBank/DDBJ databases">
        <title>Genomic and metabolic characterisation of spoilage-associated Pseudomonas species.</title>
        <authorList>
            <person name="Stanborough T."/>
            <person name="Fegan N."/>
            <person name="Powell S.M."/>
            <person name="Singh T."/>
            <person name="Tamplin M.L."/>
            <person name="Chandry P.S."/>
        </authorList>
    </citation>
    <scope>NUCLEOTIDE SEQUENCE [LARGE SCALE GENOMIC DNA]</scope>
    <source>
        <strain evidence="1 2">L1814</strain>
    </source>
</reference>
<sequence>MFGHLTPRSGEQSRLKGCPVSFRSLKTEWILTTGYRTAQEAQRDIRHFLMHWYNCSPCERLLRRHP</sequence>
<comment type="caution">
    <text evidence="1">The sequence shown here is derived from an EMBL/GenBank/DDBJ whole genome shotgun (WGS) entry which is preliminary data.</text>
</comment>
<name>A0ABX4GQA4_9PSED</name>
<evidence type="ECO:0000313" key="1">
    <source>
        <dbReference type="EMBL" id="OZY55840.1"/>
    </source>
</evidence>